<proteinExistence type="predicted"/>
<dbReference type="GeneID" id="43652198"/>
<name>A0A5N7A0Z8_9EURO</name>
<dbReference type="Proteomes" id="UP000326268">
    <property type="component" value="Unassembled WGS sequence"/>
</dbReference>
<evidence type="ECO:0000313" key="2">
    <source>
        <dbReference type="Proteomes" id="UP000326268"/>
    </source>
</evidence>
<dbReference type="RefSeq" id="XP_031925261.1">
    <property type="nucleotide sequence ID" value="XM_032067752.1"/>
</dbReference>
<dbReference type="AlphaFoldDB" id="A0A5N7A0Z8"/>
<accession>A0A5N7A0Z8</accession>
<sequence>MMTTMTICPDIISTVQEGAPAPGPCRHANEAYALLDLLLSTFTPLQALCGASECCCVYQFGNGSSVPECQIVYQPIYNTKEMKQNKTTVDRIANNIAHIFLRDRALVVYL</sequence>
<dbReference type="EMBL" id="ML737712">
    <property type="protein sequence ID" value="KAE8362180.1"/>
    <property type="molecule type" value="Genomic_DNA"/>
</dbReference>
<keyword evidence="2" id="KW-1185">Reference proteome</keyword>
<reference evidence="1 2" key="1">
    <citation type="submission" date="2019-04" db="EMBL/GenBank/DDBJ databases">
        <title>Friends and foes A comparative genomics studyof 23 Aspergillus species from section Flavi.</title>
        <authorList>
            <consortium name="DOE Joint Genome Institute"/>
            <person name="Kjaerbolling I."/>
            <person name="Vesth T."/>
            <person name="Frisvad J.C."/>
            <person name="Nybo J.L."/>
            <person name="Theobald S."/>
            <person name="Kildgaard S."/>
            <person name="Isbrandt T."/>
            <person name="Kuo A."/>
            <person name="Sato A."/>
            <person name="Lyhne E.K."/>
            <person name="Kogle M.E."/>
            <person name="Wiebenga A."/>
            <person name="Kun R.S."/>
            <person name="Lubbers R.J."/>
            <person name="Makela M.R."/>
            <person name="Barry K."/>
            <person name="Chovatia M."/>
            <person name="Clum A."/>
            <person name="Daum C."/>
            <person name="Haridas S."/>
            <person name="He G."/>
            <person name="LaButti K."/>
            <person name="Lipzen A."/>
            <person name="Mondo S."/>
            <person name="Riley R."/>
            <person name="Salamov A."/>
            <person name="Simmons B.A."/>
            <person name="Magnuson J.K."/>
            <person name="Henrissat B."/>
            <person name="Mortensen U.H."/>
            <person name="Larsen T.O."/>
            <person name="Devries R.P."/>
            <person name="Grigoriev I.V."/>
            <person name="Machida M."/>
            <person name="Baker S.E."/>
            <person name="Andersen M.R."/>
        </authorList>
    </citation>
    <scope>NUCLEOTIDE SEQUENCE [LARGE SCALE GENOMIC DNA]</scope>
    <source>
        <strain evidence="1 2">CBS 763.97</strain>
    </source>
</reference>
<organism evidence="1 2">
    <name type="scientific">Aspergillus caelatus</name>
    <dbReference type="NCBI Taxonomy" id="61420"/>
    <lineage>
        <taxon>Eukaryota</taxon>
        <taxon>Fungi</taxon>
        <taxon>Dikarya</taxon>
        <taxon>Ascomycota</taxon>
        <taxon>Pezizomycotina</taxon>
        <taxon>Eurotiomycetes</taxon>
        <taxon>Eurotiomycetidae</taxon>
        <taxon>Eurotiales</taxon>
        <taxon>Aspergillaceae</taxon>
        <taxon>Aspergillus</taxon>
        <taxon>Aspergillus subgen. Circumdati</taxon>
    </lineage>
</organism>
<protein>
    <submittedName>
        <fullName evidence="1">Uncharacterized protein</fullName>
    </submittedName>
</protein>
<evidence type="ECO:0000313" key="1">
    <source>
        <dbReference type="EMBL" id="KAE8362180.1"/>
    </source>
</evidence>
<gene>
    <name evidence="1" type="ORF">BDV27DRAFT_131944</name>
</gene>